<dbReference type="OrthoDB" id="640718at2759"/>
<dbReference type="InterPro" id="IPR004182">
    <property type="entry name" value="GRAM"/>
</dbReference>
<feature type="domain" description="GRAM" evidence="2">
    <location>
        <begin position="139"/>
        <end position="216"/>
    </location>
</feature>
<comment type="similarity">
    <text evidence="1">Belongs to the GEM family.</text>
</comment>
<evidence type="ECO:0000256" key="1">
    <source>
        <dbReference type="ARBA" id="ARBA00009414"/>
    </source>
</evidence>
<dbReference type="CDD" id="cd13222">
    <property type="entry name" value="PH-GRAM_GEM"/>
    <property type="match status" value="1"/>
</dbReference>
<protein>
    <recommendedName>
        <fullName evidence="2">GRAM domain-containing protein</fullName>
    </recommendedName>
</protein>
<accession>A0A835RJU5</accession>
<comment type="caution">
    <text evidence="3">The sequence shown here is derived from an EMBL/GenBank/DDBJ whole genome shotgun (WGS) entry which is preliminary data.</text>
</comment>
<dbReference type="Gene3D" id="2.30.29.30">
    <property type="entry name" value="Pleckstrin-homology domain (PH domain)/Phosphotyrosine-binding domain (PTB)"/>
    <property type="match status" value="1"/>
</dbReference>
<reference evidence="3 4" key="1">
    <citation type="journal article" date="2020" name="Nat. Food">
        <title>A phased Vanilla planifolia genome enables genetic improvement of flavour and production.</title>
        <authorList>
            <person name="Hasing T."/>
            <person name="Tang H."/>
            <person name="Brym M."/>
            <person name="Khazi F."/>
            <person name="Huang T."/>
            <person name="Chambers A.H."/>
        </authorList>
    </citation>
    <scope>NUCLEOTIDE SEQUENCE [LARGE SCALE GENOMIC DNA]</scope>
    <source>
        <tissue evidence="3">Leaf</tissue>
    </source>
</reference>
<dbReference type="Proteomes" id="UP000639772">
    <property type="component" value="Chromosome 3"/>
</dbReference>
<sequence>MDPPEKKISVGDHYSYDCASYRNLDAKEVDPPMPPPQPLHGATLMPSQTFIDIGALAQSAPSLYVTAAPTRSASMKIAMEKMRNTLGRWSLIVRETTKATEDLSRNVWQHLNIGSSITEAAMGWIAQSTKVIAEGGYDKIFRQTFENFPEEQLKQSFVCYLSTSAGPVMGTMYISTAKVAFCSDNPLSYKAGNQTEWSYYKVVIPLHQLRAAKPSSNQTNSAEKYIQIVSVDNHEFWFMGFLSYENALRSLEAAVQDFQA</sequence>
<evidence type="ECO:0000259" key="2">
    <source>
        <dbReference type="SMART" id="SM00568"/>
    </source>
</evidence>
<name>A0A835RJU5_VANPL</name>
<dbReference type="InterPro" id="IPR011993">
    <property type="entry name" value="PH-like_dom_sf"/>
</dbReference>
<dbReference type="EMBL" id="JADCNM010000003">
    <property type="protein sequence ID" value="KAG0490261.1"/>
    <property type="molecule type" value="Genomic_DNA"/>
</dbReference>
<proteinExistence type="inferred from homology"/>
<dbReference type="Pfam" id="PF02893">
    <property type="entry name" value="GRAM"/>
    <property type="match status" value="1"/>
</dbReference>
<dbReference type="InterPro" id="IPR037848">
    <property type="entry name" value="GEM-like"/>
</dbReference>
<evidence type="ECO:0000313" key="4">
    <source>
        <dbReference type="Proteomes" id="UP000639772"/>
    </source>
</evidence>
<dbReference type="AlphaFoldDB" id="A0A835RJU5"/>
<evidence type="ECO:0000313" key="3">
    <source>
        <dbReference type="EMBL" id="KAG0490261.1"/>
    </source>
</evidence>
<dbReference type="PANTHER" id="PTHR31969">
    <property type="entry name" value="GEM-LIKE PROTEIN 2"/>
    <property type="match status" value="1"/>
</dbReference>
<gene>
    <name evidence="3" type="ORF">HPP92_007124</name>
</gene>
<organism evidence="3 4">
    <name type="scientific">Vanilla planifolia</name>
    <name type="common">Vanilla</name>
    <dbReference type="NCBI Taxonomy" id="51239"/>
    <lineage>
        <taxon>Eukaryota</taxon>
        <taxon>Viridiplantae</taxon>
        <taxon>Streptophyta</taxon>
        <taxon>Embryophyta</taxon>
        <taxon>Tracheophyta</taxon>
        <taxon>Spermatophyta</taxon>
        <taxon>Magnoliopsida</taxon>
        <taxon>Liliopsida</taxon>
        <taxon>Asparagales</taxon>
        <taxon>Orchidaceae</taxon>
        <taxon>Vanilloideae</taxon>
        <taxon>Vanilleae</taxon>
        <taxon>Vanilla</taxon>
    </lineage>
</organism>
<dbReference type="SMART" id="SM00568">
    <property type="entry name" value="GRAM"/>
    <property type="match status" value="1"/>
</dbReference>